<dbReference type="InterPro" id="IPR027417">
    <property type="entry name" value="P-loop_NTPase"/>
</dbReference>
<dbReference type="GO" id="GO:0005886">
    <property type="term" value="C:plasma membrane"/>
    <property type="evidence" value="ECO:0007669"/>
    <property type="project" value="TreeGrafter"/>
</dbReference>
<keyword evidence="6 13" id="KW-0441">Lipid A biosynthesis</keyword>
<protein>
    <recommendedName>
        <fullName evidence="4 13">Tetraacyldisaccharide 4'-kinase</fullName>
        <ecNumber evidence="3 13">2.7.1.130</ecNumber>
    </recommendedName>
    <alternativeName>
        <fullName evidence="12 13">Lipid A 4'-kinase</fullName>
    </alternativeName>
</protein>
<dbReference type="InterPro" id="IPR003758">
    <property type="entry name" value="LpxK"/>
</dbReference>
<keyword evidence="17" id="KW-1185">Reference proteome</keyword>
<proteinExistence type="inferred from homology"/>
<evidence type="ECO:0000256" key="11">
    <source>
        <dbReference type="ARBA" id="ARBA00023098"/>
    </source>
</evidence>
<evidence type="ECO:0000256" key="3">
    <source>
        <dbReference type="ARBA" id="ARBA00012071"/>
    </source>
</evidence>
<dbReference type="NCBIfam" id="TIGR00682">
    <property type="entry name" value="lpxK"/>
    <property type="match status" value="1"/>
</dbReference>
<keyword evidence="7 13" id="KW-0808">Transferase</keyword>
<dbReference type="SUPFAM" id="SSF52540">
    <property type="entry name" value="P-loop containing nucleoside triphosphate hydrolases"/>
    <property type="match status" value="1"/>
</dbReference>
<evidence type="ECO:0000256" key="2">
    <source>
        <dbReference type="ARBA" id="ARBA00004870"/>
    </source>
</evidence>
<dbReference type="AlphaFoldDB" id="A0A2K8UH60"/>
<evidence type="ECO:0000256" key="12">
    <source>
        <dbReference type="ARBA" id="ARBA00029757"/>
    </source>
</evidence>
<dbReference type="OrthoDB" id="9766423at2"/>
<comment type="catalytic activity">
    <reaction evidence="13">
        <text>a lipid A disaccharide + ATP = a lipid IVA + ADP + H(+)</text>
        <dbReference type="Rhea" id="RHEA:67840"/>
        <dbReference type="ChEBI" id="CHEBI:15378"/>
        <dbReference type="ChEBI" id="CHEBI:30616"/>
        <dbReference type="ChEBI" id="CHEBI:176343"/>
        <dbReference type="ChEBI" id="CHEBI:176425"/>
        <dbReference type="ChEBI" id="CHEBI:456216"/>
        <dbReference type="EC" id="2.7.1.130"/>
    </reaction>
</comment>
<feature type="region of interest" description="Disordered" evidence="14">
    <location>
        <begin position="324"/>
        <end position="343"/>
    </location>
</feature>
<dbReference type="EMBL" id="CP020370">
    <property type="protein sequence ID" value="AUB84924.1"/>
    <property type="molecule type" value="Genomic_DNA"/>
</dbReference>
<keyword evidence="15" id="KW-0812">Transmembrane</keyword>
<keyword evidence="8 13" id="KW-0547">Nucleotide-binding</keyword>
<evidence type="ECO:0000256" key="1">
    <source>
        <dbReference type="ARBA" id="ARBA00002274"/>
    </source>
</evidence>
<dbReference type="HAMAP" id="MF_00409">
    <property type="entry name" value="LpxK"/>
    <property type="match status" value="1"/>
</dbReference>
<dbReference type="Proteomes" id="UP000232638">
    <property type="component" value="Chromosome"/>
</dbReference>
<dbReference type="GO" id="GO:0009245">
    <property type="term" value="P:lipid A biosynthetic process"/>
    <property type="evidence" value="ECO:0007669"/>
    <property type="project" value="UniProtKB-UniRule"/>
</dbReference>
<keyword evidence="5 13" id="KW-0444">Lipid biosynthesis</keyword>
<evidence type="ECO:0000256" key="5">
    <source>
        <dbReference type="ARBA" id="ARBA00022516"/>
    </source>
</evidence>
<dbReference type="EC" id="2.7.1.130" evidence="3 13"/>
<gene>
    <name evidence="13" type="primary">lpxK</name>
    <name evidence="16" type="ORF">THSYN_24625</name>
</gene>
<evidence type="ECO:0000256" key="8">
    <source>
        <dbReference type="ARBA" id="ARBA00022741"/>
    </source>
</evidence>
<dbReference type="GO" id="GO:0009244">
    <property type="term" value="P:lipopolysaccharide core region biosynthetic process"/>
    <property type="evidence" value="ECO:0007669"/>
    <property type="project" value="TreeGrafter"/>
</dbReference>
<dbReference type="UniPathway" id="UPA00359">
    <property type="reaction ID" value="UER00482"/>
</dbReference>
<dbReference type="GO" id="GO:0005524">
    <property type="term" value="F:ATP binding"/>
    <property type="evidence" value="ECO:0007669"/>
    <property type="project" value="UniProtKB-UniRule"/>
</dbReference>
<dbReference type="RefSeq" id="WP_100922581.1">
    <property type="nucleotide sequence ID" value="NZ_CP020370.1"/>
</dbReference>
<keyword evidence="15" id="KW-1133">Transmembrane helix</keyword>
<dbReference type="PANTHER" id="PTHR42724">
    <property type="entry name" value="TETRAACYLDISACCHARIDE 4'-KINASE"/>
    <property type="match status" value="1"/>
</dbReference>
<sequence>MDPTAVWYRRYHPLSLALAPLGWLYCAVALVRRHGYRRGLFAVRRLPVPVVVVGNLTVGGTGKTPLVLRLAELAVARGWRPAIITRGYGARSGPWPRVAAAADDPLLVGDEPLLLARRGVCPVVVGPDRAADGALAIRRCGCNLLLCDDGLQHYRLARDLEIAVVDGERGLGNGRCLPAGPLREPGGRLGSVDLVIHHGGNAAGYRFGLVPGDTQALRDPARRRPLSDFRGQRVTAVAGIGNPGRFFAMLRARGLLVDELPYPDHHPFSAAEAAQWPPGPVLMTEKDAVKCAAFAGPDHWVCPVAAAPDPAFVAALFARLGPAPAANDETQSPSFTQQETVSP</sequence>
<feature type="binding site" evidence="13">
    <location>
        <begin position="57"/>
        <end position="64"/>
    </location>
    <ligand>
        <name>ATP</name>
        <dbReference type="ChEBI" id="CHEBI:30616"/>
    </ligand>
</feature>
<dbReference type="KEGG" id="tsy:THSYN_24625"/>
<comment type="function">
    <text evidence="1 13">Transfers the gamma-phosphate of ATP to the 4'-position of a tetraacyldisaccharide 1-phosphate intermediate (termed DS-1-P) to form tetraacyldisaccharide 1,4'-bis-phosphate (lipid IVA).</text>
</comment>
<evidence type="ECO:0000313" key="16">
    <source>
        <dbReference type="EMBL" id="AUB84924.1"/>
    </source>
</evidence>
<feature type="transmembrane region" description="Helical" evidence="15">
    <location>
        <begin position="12"/>
        <end position="31"/>
    </location>
</feature>
<keyword evidence="15" id="KW-0472">Membrane</keyword>
<evidence type="ECO:0000313" key="17">
    <source>
        <dbReference type="Proteomes" id="UP000232638"/>
    </source>
</evidence>
<keyword evidence="9 13" id="KW-0418">Kinase</keyword>
<evidence type="ECO:0000256" key="6">
    <source>
        <dbReference type="ARBA" id="ARBA00022556"/>
    </source>
</evidence>
<name>A0A2K8UH60_9GAMM</name>
<keyword evidence="11 13" id="KW-0443">Lipid metabolism</keyword>
<evidence type="ECO:0000256" key="14">
    <source>
        <dbReference type="SAM" id="MobiDB-lite"/>
    </source>
</evidence>
<dbReference type="Pfam" id="PF02606">
    <property type="entry name" value="LpxK"/>
    <property type="match status" value="1"/>
</dbReference>
<accession>A0A2K8UH60</accession>
<feature type="compositionally biased region" description="Polar residues" evidence="14">
    <location>
        <begin position="328"/>
        <end position="343"/>
    </location>
</feature>
<reference evidence="16 17" key="1">
    <citation type="submission" date="2017-03" db="EMBL/GenBank/DDBJ databases">
        <title>Complete genome sequence of Candidatus 'Thiodictyon syntrophicum' sp. nov. strain Cad16T, a photolithoautotroph purple sulfur bacterium isolated from an alpine meromictic lake.</title>
        <authorList>
            <person name="Luedin S.M."/>
            <person name="Pothier J.F."/>
            <person name="Danza F."/>
            <person name="Storelli N."/>
            <person name="Wittwer M."/>
            <person name="Tonolla M."/>
        </authorList>
    </citation>
    <scope>NUCLEOTIDE SEQUENCE [LARGE SCALE GENOMIC DNA]</scope>
    <source>
        <strain evidence="16 17">Cad16T</strain>
    </source>
</reference>
<evidence type="ECO:0000256" key="7">
    <source>
        <dbReference type="ARBA" id="ARBA00022679"/>
    </source>
</evidence>
<evidence type="ECO:0000256" key="15">
    <source>
        <dbReference type="SAM" id="Phobius"/>
    </source>
</evidence>
<evidence type="ECO:0000256" key="9">
    <source>
        <dbReference type="ARBA" id="ARBA00022777"/>
    </source>
</evidence>
<comment type="similarity">
    <text evidence="13">Belongs to the LpxK family.</text>
</comment>
<dbReference type="GO" id="GO:0009029">
    <property type="term" value="F:lipid-A 4'-kinase activity"/>
    <property type="evidence" value="ECO:0007669"/>
    <property type="project" value="UniProtKB-UniRule"/>
</dbReference>
<organism evidence="16 17">
    <name type="scientific">Candidatus Thiodictyon syntrophicum</name>
    <dbReference type="NCBI Taxonomy" id="1166950"/>
    <lineage>
        <taxon>Bacteria</taxon>
        <taxon>Pseudomonadati</taxon>
        <taxon>Pseudomonadota</taxon>
        <taxon>Gammaproteobacteria</taxon>
        <taxon>Chromatiales</taxon>
        <taxon>Chromatiaceae</taxon>
        <taxon>Thiodictyon</taxon>
    </lineage>
</organism>
<dbReference type="PANTHER" id="PTHR42724:SF1">
    <property type="entry name" value="TETRAACYLDISACCHARIDE 4'-KINASE, MITOCHONDRIAL-RELATED"/>
    <property type="match status" value="1"/>
</dbReference>
<comment type="pathway">
    <text evidence="2 13">Glycolipid biosynthesis; lipid IV(A) biosynthesis; lipid IV(A) from (3R)-3-hydroxytetradecanoyl-[acyl-carrier-protein] and UDP-N-acetyl-alpha-D-glucosamine: step 6/6.</text>
</comment>
<evidence type="ECO:0000256" key="13">
    <source>
        <dbReference type="HAMAP-Rule" id="MF_00409"/>
    </source>
</evidence>
<evidence type="ECO:0000256" key="10">
    <source>
        <dbReference type="ARBA" id="ARBA00022840"/>
    </source>
</evidence>
<keyword evidence="10 13" id="KW-0067">ATP-binding</keyword>
<evidence type="ECO:0000256" key="4">
    <source>
        <dbReference type="ARBA" id="ARBA00016436"/>
    </source>
</evidence>